<dbReference type="HOGENOM" id="CLU_1220348_0_0_1"/>
<organism evidence="1 2">
    <name type="scientific">Sordaria macrospora (strain ATCC MYA-333 / DSM 997 / K(L3346) / K-hell)</name>
    <dbReference type="NCBI Taxonomy" id="771870"/>
    <lineage>
        <taxon>Eukaryota</taxon>
        <taxon>Fungi</taxon>
        <taxon>Dikarya</taxon>
        <taxon>Ascomycota</taxon>
        <taxon>Pezizomycotina</taxon>
        <taxon>Sordariomycetes</taxon>
        <taxon>Sordariomycetidae</taxon>
        <taxon>Sordariales</taxon>
        <taxon>Sordariaceae</taxon>
        <taxon>Sordaria</taxon>
    </lineage>
</organism>
<sequence>MHKILSALQNLLEEDDADNDWDSTLGNDTASSTASISSSILEYRTINGRTYHSDSVTDTSYCHHTMIIALDGDLFKASITEDPKNALKFGTGTDDGTVEKDMAMGQWGKIWQEAGRRLGTPLDVFDQNIQEEGLKEVGFVNISKKTYPVPLSPWPKDKKLRDVGLYFYGVLNQDLEDATQFIFGNVLGWTKEEISTYCSHLKAEIKNLNIHGYFPYRMVYAQKPYDA</sequence>
<comment type="caution">
    <text evidence="1">The sequence shown here is derived from an EMBL/GenBank/DDBJ whole genome shotgun (WGS) entry which is preliminary data.</text>
</comment>
<dbReference type="VEuPathDB" id="FungiDB:SMAC_09157"/>
<dbReference type="OMA" id="IGAFEME"/>
<dbReference type="EMBL" id="CABT02000074">
    <property type="protein sequence ID" value="CCC14946.1"/>
    <property type="molecule type" value="Genomic_DNA"/>
</dbReference>
<reference evidence="1 2" key="1">
    <citation type="journal article" date="2010" name="PLoS Genet.">
        <title>De novo assembly of a 40 Mb eukaryotic genome from short sequence reads: Sordaria macrospora, a model organism for fungal morphogenesis.</title>
        <authorList>
            <person name="Nowrousian M."/>
            <person name="Stajich J."/>
            <person name="Chu M."/>
            <person name="Engh I."/>
            <person name="Espagne E."/>
            <person name="Halliday K."/>
            <person name="Kamerewerd J."/>
            <person name="Kempken F."/>
            <person name="Knab B."/>
            <person name="Kuo H.C."/>
            <person name="Osiewacz H.D."/>
            <person name="Poeggeler S."/>
            <person name="Read N."/>
            <person name="Seiler S."/>
            <person name="Smith K."/>
            <person name="Zickler D."/>
            <person name="Kueck U."/>
            <person name="Freitag M."/>
        </authorList>
    </citation>
    <scope>NUCLEOTIDE SEQUENCE [LARGE SCALE GENOMIC DNA]</scope>
    <source>
        <strain evidence="2">ATCC MYA-333 / DSM 997 / K(L3346) / K-hell</strain>
        <tissue evidence="1">Mycelium</tissue>
    </source>
</reference>
<dbReference type="InParanoid" id="F7WBD5"/>
<evidence type="ECO:0000313" key="1">
    <source>
        <dbReference type="EMBL" id="CCC14946.1"/>
    </source>
</evidence>
<dbReference type="OrthoDB" id="2013972at2759"/>
<dbReference type="eggNOG" id="ENOG502QSKG">
    <property type="taxonomic scope" value="Eukaryota"/>
</dbReference>
<dbReference type="InterPro" id="IPR029063">
    <property type="entry name" value="SAM-dependent_MTases_sf"/>
</dbReference>
<proteinExistence type="predicted"/>
<dbReference type="Proteomes" id="UP000001881">
    <property type="component" value="Unassembled WGS sequence"/>
</dbReference>
<dbReference type="SUPFAM" id="SSF53335">
    <property type="entry name" value="S-adenosyl-L-methionine-dependent methyltransferases"/>
    <property type="match status" value="1"/>
</dbReference>
<evidence type="ECO:0000313" key="2">
    <source>
        <dbReference type="Proteomes" id="UP000001881"/>
    </source>
</evidence>
<accession>F7WBD5</accession>
<gene>
    <name evidence="1" type="ORF">SMAC_09157</name>
</gene>
<protein>
    <submittedName>
        <fullName evidence="1">WGS project CABT00000000 data, contig 2.74</fullName>
    </submittedName>
</protein>
<keyword evidence="2" id="KW-1185">Reference proteome</keyword>
<dbReference type="AlphaFoldDB" id="F7WBD5"/>
<name>F7WBD5_SORMK</name>